<dbReference type="Proteomes" id="UP001240678">
    <property type="component" value="Unassembled WGS sequence"/>
</dbReference>
<dbReference type="RefSeq" id="XP_060316806.1">
    <property type="nucleotide sequence ID" value="XM_060452848.1"/>
</dbReference>
<comment type="caution">
    <text evidence="2">The sequence shown here is derived from an EMBL/GenBank/DDBJ whole genome shotgun (WGS) entry which is preliminary data.</text>
</comment>
<evidence type="ECO:0000256" key="1">
    <source>
        <dbReference type="SAM" id="MobiDB-lite"/>
    </source>
</evidence>
<dbReference type="AlphaFoldDB" id="A0AAJ0E2X0"/>
<dbReference type="EMBL" id="MOOE01000004">
    <property type="protein sequence ID" value="KAK1532684.1"/>
    <property type="molecule type" value="Genomic_DNA"/>
</dbReference>
<feature type="non-terminal residue" evidence="2">
    <location>
        <position position="1"/>
    </location>
</feature>
<evidence type="ECO:0000313" key="2">
    <source>
        <dbReference type="EMBL" id="KAK1532684.1"/>
    </source>
</evidence>
<keyword evidence="3" id="KW-1185">Reference proteome</keyword>
<evidence type="ECO:0000313" key="3">
    <source>
        <dbReference type="Proteomes" id="UP001240678"/>
    </source>
</evidence>
<reference evidence="2 3" key="1">
    <citation type="submission" date="2016-10" db="EMBL/GenBank/DDBJ databases">
        <title>The genome sequence of Colletotrichum fioriniae PJ7.</title>
        <authorList>
            <person name="Baroncelli R."/>
        </authorList>
    </citation>
    <scope>NUCLEOTIDE SEQUENCE [LARGE SCALE GENOMIC DNA]</scope>
    <source>
        <strain evidence="2 3">IMI 309622</strain>
    </source>
</reference>
<organism evidence="2 3">
    <name type="scientific">Colletotrichum costaricense</name>
    <dbReference type="NCBI Taxonomy" id="1209916"/>
    <lineage>
        <taxon>Eukaryota</taxon>
        <taxon>Fungi</taxon>
        <taxon>Dikarya</taxon>
        <taxon>Ascomycota</taxon>
        <taxon>Pezizomycotina</taxon>
        <taxon>Sordariomycetes</taxon>
        <taxon>Hypocreomycetidae</taxon>
        <taxon>Glomerellales</taxon>
        <taxon>Glomerellaceae</taxon>
        <taxon>Colletotrichum</taxon>
        <taxon>Colletotrichum acutatum species complex</taxon>
    </lineage>
</organism>
<sequence length="134" mass="15083">CPPNLPALPHLPILRPIFLLGTPHPPSELSPLGSSPFSALLDRVSSQRPGRTTHRPIFILRFCPITAQYHTPSSSRCHSNWHRIEFVQKPGSQSQSPEGNARAEHRQRRGTLLQTIYHRPRTRQPVHDAPSSIT</sequence>
<feature type="region of interest" description="Disordered" evidence="1">
    <location>
        <begin position="87"/>
        <end position="134"/>
    </location>
</feature>
<gene>
    <name evidence="2" type="ORF">CCOS01_04667</name>
</gene>
<proteinExistence type="predicted"/>
<dbReference type="GeneID" id="85336395"/>
<name>A0AAJ0E2X0_9PEZI</name>
<protein>
    <submittedName>
        <fullName evidence="2">Uncharacterized protein</fullName>
    </submittedName>
</protein>
<accession>A0AAJ0E2X0</accession>